<evidence type="ECO:0000256" key="8">
    <source>
        <dbReference type="SAM" id="Coils"/>
    </source>
</evidence>
<evidence type="ECO:0000256" key="5">
    <source>
        <dbReference type="ARBA" id="ARBA00022833"/>
    </source>
</evidence>
<dbReference type="Gene3D" id="3.30.160.60">
    <property type="entry name" value="Classic Zinc Finger"/>
    <property type="match status" value="1"/>
</dbReference>
<dbReference type="GO" id="GO:0045087">
    <property type="term" value="P:innate immune response"/>
    <property type="evidence" value="ECO:0000318"/>
    <property type="project" value="GO_Central"/>
</dbReference>
<dbReference type="Pfam" id="PF15227">
    <property type="entry name" value="zf-C3HC4_4"/>
    <property type="match status" value="1"/>
</dbReference>
<dbReference type="InterPro" id="IPR006574">
    <property type="entry name" value="PRY"/>
</dbReference>
<evidence type="ECO:0000256" key="3">
    <source>
        <dbReference type="ARBA" id="ARBA00022723"/>
    </source>
</evidence>
<dbReference type="PROSITE" id="PS50119">
    <property type="entry name" value="ZF_BBOX"/>
    <property type="match status" value="1"/>
</dbReference>
<dbReference type="CDD" id="cd16594">
    <property type="entry name" value="RING-HC_TRIM7-like_C-IV"/>
    <property type="match status" value="1"/>
</dbReference>
<reference evidence="12" key="3">
    <citation type="submission" date="2025-09" db="UniProtKB">
        <authorList>
            <consortium name="Ensembl"/>
        </authorList>
    </citation>
    <scope>IDENTIFICATION</scope>
</reference>
<dbReference type="SMART" id="SM00449">
    <property type="entry name" value="SPRY"/>
    <property type="match status" value="1"/>
</dbReference>
<dbReference type="Pfam" id="PF13765">
    <property type="entry name" value="PRY"/>
    <property type="match status" value="1"/>
</dbReference>
<sequence>MTGILPGQDPMKDLCEEVTCSFCLDYFKDPVILDCGHNLCRACLTQRWEKPGHTETSCPYCREIVSQKNLKTNQKLANIVEKVRILNPQGPKKAKGKEGVCGNHQKPLKLFCKDDETPICETCDRSKEHQDHRMIPLGMAAEDYKLLMGHRQDDLVKEREKIVEYKAETEKEAQDLLKQIKTKMETTLDEITEIRQFLDKQETHLQAQMEELKKQITRERDEHFILLSRELSSLENLIQELKERCQQPPAEMLQDVRNLLQRCEEKQVSEKPVAFPPELKWKIWEFCDINSFLVAVMKPFRDALLTGLELQKANVALDPDTACDWLILSEDHKSVRLGDEPQDLPDNPERFSDRVYVLGREGFTSGRHFWEVVVEGEGEWAVGVARESIRRKGAIHSGPKEGIWAVGKWVGMYRAPSIPSSTDFLLSEKTKRVRVCLNYASNQVAFYDADTGDRICIFSDVPFSVETVLPFFYAHKNAYLRILP</sequence>
<evidence type="ECO:0000256" key="2">
    <source>
        <dbReference type="ARBA" id="ARBA00022699"/>
    </source>
</evidence>
<dbReference type="SUPFAM" id="SSF57845">
    <property type="entry name" value="B-box zinc-binding domain"/>
    <property type="match status" value="1"/>
</dbReference>
<feature type="coiled-coil region" evidence="8">
    <location>
        <begin position="166"/>
        <end position="244"/>
    </location>
</feature>
<feature type="domain" description="B box-type" evidence="10">
    <location>
        <begin position="96"/>
        <end position="137"/>
    </location>
</feature>
<dbReference type="FunFam" id="2.60.120.920:FF:000004">
    <property type="entry name" value="Butyrophilin subfamily 1 member A1"/>
    <property type="match status" value="1"/>
</dbReference>
<keyword evidence="13" id="KW-1185">Reference proteome</keyword>
<evidence type="ECO:0000313" key="13">
    <source>
        <dbReference type="Proteomes" id="UP000001646"/>
    </source>
</evidence>
<dbReference type="InterPro" id="IPR013320">
    <property type="entry name" value="ConA-like_dom_sf"/>
</dbReference>
<keyword evidence="5" id="KW-0862">Zinc</keyword>
<dbReference type="Proteomes" id="UP000001646">
    <property type="component" value="Chromosome 2"/>
</dbReference>
<dbReference type="PANTHER" id="PTHR24103">
    <property type="entry name" value="E3 UBIQUITIN-PROTEIN LIGASE TRIM"/>
    <property type="match status" value="1"/>
</dbReference>
<dbReference type="InterPro" id="IPR001870">
    <property type="entry name" value="B30.2/SPRY"/>
</dbReference>
<dbReference type="InterPro" id="IPR000315">
    <property type="entry name" value="Znf_B-box"/>
</dbReference>
<dbReference type="Pfam" id="PF00643">
    <property type="entry name" value="zf-B_box"/>
    <property type="match status" value="1"/>
</dbReference>
<keyword evidence="2" id="KW-0528">Neurotoxin</keyword>
<dbReference type="InterPro" id="IPR013083">
    <property type="entry name" value="Znf_RING/FYVE/PHD"/>
</dbReference>
<reference evidence="12 13" key="1">
    <citation type="submission" date="2009-12" db="EMBL/GenBank/DDBJ databases">
        <title>The Genome Sequence of Anolis carolinensis (Green Anole Lizard).</title>
        <authorList>
            <consortium name="The Genome Sequencing Platform"/>
            <person name="Di Palma F."/>
            <person name="Alfoldi J."/>
            <person name="Heiman D."/>
            <person name="Young S."/>
            <person name="Grabherr M."/>
            <person name="Johnson J."/>
            <person name="Lander E.S."/>
            <person name="Lindblad-Toh K."/>
        </authorList>
    </citation>
    <scope>NUCLEOTIDE SEQUENCE [LARGE SCALE GENOMIC DNA]</scope>
    <source>
        <strain evidence="12 13">JBL SC #1</strain>
    </source>
</reference>
<keyword evidence="4 7" id="KW-0863">Zinc-finger</keyword>
<dbReference type="OrthoDB" id="9049620at2759"/>
<evidence type="ECO:0000256" key="7">
    <source>
        <dbReference type="PROSITE-ProRule" id="PRU00024"/>
    </source>
</evidence>
<keyword evidence="8" id="KW-0175">Coiled coil</keyword>
<dbReference type="PROSITE" id="PS50188">
    <property type="entry name" value="B302_SPRY"/>
    <property type="match status" value="1"/>
</dbReference>
<dbReference type="PROSITE" id="PS00518">
    <property type="entry name" value="ZF_RING_1"/>
    <property type="match status" value="1"/>
</dbReference>
<dbReference type="InterPro" id="IPR043136">
    <property type="entry name" value="B30.2/SPRY_sf"/>
</dbReference>
<evidence type="ECO:0000313" key="12">
    <source>
        <dbReference type="Ensembl" id="ENSACAP00000007152.3"/>
    </source>
</evidence>
<dbReference type="AlphaFoldDB" id="G1KGE3"/>
<comment type="function">
    <text evidence="6">Neurotoxin that produces dose-dependent hypolocomotion and hyperalgesia in mice. May directly act on the central nervous system, as it is 6500-fold more potent when administered intracerebroventricularly than intraperitoneal.</text>
</comment>
<dbReference type="PROSITE" id="PS50089">
    <property type="entry name" value="ZF_RING_2"/>
    <property type="match status" value="1"/>
</dbReference>
<feature type="domain" description="B30.2/SPRY" evidence="11">
    <location>
        <begin position="295"/>
        <end position="484"/>
    </location>
</feature>
<evidence type="ECO:0000259" key="9">
    <source>
        <dbReference type="PROSITE" id="PS50089"/>
    </source>
</evidence>
<name>G1KGE3_ANOCA</name>
<dbReference type="InterPro" id="IPR001841">
    <property type="entry name" value="Znf_RING"/>
</dbReference>
<dbReference type="SUPFAM" id="SSF49899">
    <property type="entry name" value="Concanavalin A-like lectins/glucanases"/>
    <property type="match status" value="1"/>
</dbReference>
<dbReference type="GO" id="GO:0061630">
    <property type="term" value="F:ubiquitin protein ligase activity"/>
    <property type="evidence" value="ECO:0000318"/>
    <property type="project" value="GO_Central"/>
</dbReference>
<dbReference type="Bgee" id="ENSACAG00000007318">
    <property type="expression patterns" value="Expressed in adrenal gland and 6 other cell types or tissues"/>
</dbReference>
<evidence type="ECO:0000259" key="11">
    <source>
        <dbReference type="PROSITE" id="PS50188"/>
    </source>
</evidence>
<feature type="domain" description="RING-type" evidence="9">
    <location>
        <begin position="20"/>
        <end position="62"/>
    </location>
</feature>
<evidence type="ECO:0000259" key="10">
    <source>
        <dbReference type="PROSITE" id="PS50119"/>
    </source>
</evidence>
<dbReference type="InterPro" id="IPR050143">
    <property type="entry name" value="TRIM/RBCC"/>
</dbReference>
<dbReference type="InParanoid" id="G1KGE3"/>
<dbReference type="InterPro" id="IPR003879">
    <property type="entry name" value="Butyrophylin_SPRY"/>
</dbReference>
<dbReference type="InterPro" id="IPR017907">
    <property type="entry name" value="Znf_RING_CS"/>
</dbReference>
<dbReference type="SMART" id="SM00589">
    <property type="entry name" value="PRY"/>
    <property type="match status" value="1"/>
</dbReference>
<keyword evidence="2" id="KW-0800">Toxin</keyword>
<dbReference type="Gene3D" id="3.30.40.10">
    <property type="entry name" value="Zinc/RING finger domain, C3HC4 (zinc finger)"/>
    <property type="match status" value="1"/>
</dbReference>
<evidence type="ECO:0000256" key="4">
    <source>
        <dbReference type="ARBA" id="ARBA00022771"/>
    </source>
</evidence>
<dbReference type="SMART" id="SM00184">
    <property type="entry name" value="RING"/>
    <property type="match status" value="1"/>
</dbReference>
<dbReference type="CDD" id="cd12888">
    <property type="entry name" value="SPRY_PRY_TRIM7_like"/>
    <property type="match status" value="1"/>
</dbReference>
<gene>
    <name evidence="12" type="primary">LOC100563070</name>
</gene>
<protein>
    <recommendedName>
        <fullName evidence="14">Zinc finger protein RFP-like</fullName>
    </recommendedName>
</protein>
<dbReference type="SMART" id="SM00336">
    <property type="entry name" value="BBOX"/>
    <property type="match status" value="1"/>
</dbReference>
<dbReference type="PRINTS" id="PR01407">
    <property type="entry name" value="BUTYPHLNCDUF"/>
</dbReference>
<keyword evidence="3" id="KW-0479">Metal-binding</keyword>
<dbReference type="eggNOG" id="KOG2177">
    <property type="taxonomic scope" value="Eukaryota"/>
</dbReference>
<dbReference type="KEGG" id="acs:100563070"/>
<dbReference type="Ensembl" id="ENSACAT00000007307.4">
    <property type="protein sequence ID" value="ENSACAP00000007152.3"/>
    <property type="gene ID" value="ENSACAG00000007318.4"/>
</dbReference>
<comment type="similarity">
    <text evidence="1">Belongs to the ohanin/vespryn family.</text>
</comment>
<dbReference type="GeneTree" id="ENSGT01030000234669"/>
<dbReference type="GeneID" id="100563070"/>
<dbReference type="GO" id="GO:0005737">
    <property type="term" value="C:cytoplasm"/>
    <property type="evidence" value="ECO:0000318"/>
    <property type="project" value="GO_Central"/>
</dbReference>
<reference evidence="12" key="2">
    <citation type="submission" date="2025-08" db="UniProtKB">
        <authorList>
            <consortium name="Ensembl"/>
        </authorList>
    </citation>
    <scope>IDENTIFICATION</scope>
</reference>
<dbReference type="InterPro" id="IPR003877">
    <property type="entry name" value="SPRY_dom"/>
</dbReference>
<dbReference type="SUPFAM" id="SSF57850">
    <property type="entry name" value="RING/U-box"/>
    <property type="match status" value="1"/>
</dbReference>
<dbReference type="Gene3D" id="2.60.120.920">
    <property type="match status" value="1"/>
</dbReference>
<evidence type="ECO:0008006" key="14">
    <source>
        <dbReference type="Google" id="ProtNLM"/>
    </source>
</evidence>
<evidence type="ECO:0000256" key="6">
    <source>
        <dbReference type="ARBA" id="ARBA00034460"/>
    </source>
</evidence>
<proteinExistence type="inferred from homology"/>
<dbReference type="Pfam" id="PF00622">
    <property type="entry name" value="SPRY"/>
    <property type="match status" value="1"/>
</dbReference>
<dbReference type="GO" id="GO:0008270">
    <property type="term" value="F:zinc ion binding"/>
    <property type="evidence" value="ECO:0007669"/>
    <property type="project" value="UniProtKB-KW"/>
</dbReference>
<evidence type="ECO:0000256" key="1">
    <source>
        <dbReference type="ARBA" id="ARBA00009651"/>
    </source>
</evidence>
<accession>G1KGE3</accession>
<dbReference type="HOGENOM" id="CLU_013137_0_3_1"/>
<organism evidence="12 13">
    <name type="scientific">Anolis carolinensis</name>
    <name type="common">Green anole</name>
    <name type="synonym">American chameleon</name>
    <dbReference type="NCBI Taxonomy" id="28377"/>
    <lineage>
        <taxon>Eukaryota</taxon>
        <taxon>Metazoa</taxon>
        <taxon>Chordata</taxon>
        <taxon>Craniata</taxon>
        <taxon>Vertebrata</taxon>
        <taxon>Euteleostomi</taxon>
        <taxon>Lepidosauria</taxon>
        <taxon>Squamata</taxon>
        <taxon>Bifurcata</taxon>
        <taxon>Unidentata</taxon>
        <taxon>Episquamata</taxon>
        <taxon>Toxicofera</taxon>
        <taxon>Iguania</taxon>
        <taxon>Dactyloidae</taxon>
        <taxon>Anolis</taxon>
    </lineage>
</organism>